<evidence type="ECO:0000313" key="2">
    <source>
        <dbReference type="Proteomes" id="UP000188388"/>
    </source>
</evidence>
<dbReference type="EMBL" id="FTPD01000034">
    <property type="protein sequence ID" value="SIT57472.1"/>
    <property type="molecule type" value="Genomic_DNA"/>
</dbReference>
<gene>
    <name evidence="1" type="ORF">BQ8794_40071</name>
</gene>
<proteinExistence type="predicted"/>
<dbReference type="Proteomes" id="UP000188388">
    <property type="component" value="Unassembled WGS sequence"/>
</dbReference>
<reference evidence="2" key="1">
    <citation type="submission" date="2017-01" db="EMBL/GenBank/DDBJ databases">
        <authorList>
            <person name="Brunel B."/>
        </authorList>
    </citation>
    <scope>NUCLEOTIDE SEQUENCE [LARGE SCALE GENOMIC DNA]</scope>
</reference>
<dbReference type="AlphaFoldDB" id="A0A1R3VC63"/>
<dbReference type="STRING" id="1631249.BQ8794_40071"/>
<organism evidence="1 2">
    <name type="scientific">Mesorhizobium prunaredense</name>
    <dbReference type="NCBI Taxonomy" id="1631249"/>
    <lineage>
        <taxon>Bacteria</taxon>
        <taxon>Pseudomonadati</taxon>
        <taxon>Pseudomonadota</taxon>
        <taxon>Alphaproteobacteria</taxon>
        <taxon>Hyphomicrobiales</taxon>
        <taxon>Phyllobacteriaceae</taxon>
        <taxon>Mesorhizobium</taxon>
    </lineage>
</organism>
<accession>A0A1R3VC63</accession>
<keyword evidence="2" id="KW-1185">Reference proteome</keyword>
<protein>
    <submittedName>
        <fullName evidence="1">Uncharacterized protein</fullName>
    </submittedName>
</protein>
<dbReference type="RefSeq" id="WP_143744649.1">
    <property type="nucleotide sequence ID" value="NZ_FTPD01000034.1"/>
</dbReference>
<sequence>MSLLQAAQQMLVTGNNHSTTRVSCEGPLLLHGQRVLEGSQMPRRRFNRTYLSPHDLAICERVFDQVCAYEHIDPFSRDAEVLAVTIVAIFRAVTTNERELLEEVRSRRRSKSTDTAH</sequence>
<evidence type="ECO:0000313" key="1">
    <source>
        <dbReference type="EMBL" id="SIT57472.1"/>
    </source>
</evidence>
<name>A0A1R3VC63_9HYPH</name>